<name>A0A6V7Y1C1_MELEN</name>
<protein>
    <recommendedName>
        <fullName evidence="1">Reverse transcriptase domain-containing protein</fullName>
    </recommendedName>
</protein>
<evidence type="ECO:0000313" key="2">
    <source>
        <dbReference type="EMBL" id="CAD2205413.1"/>
    </source>
</evidence>
<dbReference type="OrthoDB" id="410104at2759"/>
<dbReference type="PROSITE" id="PS50878">
    <property type="entry name" value="RT_POL"/>
    <property type="match status" value="1"/>
</dbReference>
<dbReference type="Proteomes" id="UP000580250">
    <property type="component" value="Unassembled WGS sequence"/>
</dbReference>
<evidence type="ECO:0000313" key="3">
    <source>
        <dbReference type="Proteomes" id="UP000580250"/>
    </source>
</evidence>
<proteinExistence type="predicted"/>
<evidence type="ECO:0000259" key="1">
    <source>
        <dbReference type="PROSITE" id="PS50878"/>
    </source>
</evidence>
<dbReference type="SUPFAM" id="SSF56672">
    <property type="entry name" value="DNA/RNA polymerases"/>
    <property type="match status" value="1"/>
</dbReference>
<dbReference type="Pfam" id="PF00078">
    <property type="entry name" value="RVT_1"/>
    <property type="match status" value="1"/>
</dbReference>
<dbReference type="PRINTS" id="PR01345">
    <property type="entry name" value="CERVTRCPTASE"/>
</dbReference>
<dbReference type="InterPro" id="IPR000477">
    <property type="entry name" value="RT_dom"/>
</dbReference>
<comment type="caution">
    <text evidence="2">The sequence shown here is derived from an EMBL/GenBank/DDBJ whole genome shotgun (WGS) entry which is preliminary data.</text>
</comment>
<organism evidence="2 3">
    <name type="scientific">Meloidogyne enterolobii</name>
    <name type="common">Root-knot nematode worm</name>
    <name type="synonym">Meloidogyne mayaguensis</name>
    <dbReference type="NCBI Taxonomy" id="390850"/>
    <lineage>
        <taxon>Eukaryota</taxon>
        <taxon>Metazoa</taxon>
        <taxon>Ecdysozoa</taxon>
        <taxon>Nematoda</taxon>
        <taxon>Chromadorea</taxon>
        <taxon>Rhabditida</taxon>
        <taxon>Tylenchina</taxon>
        <taxon>Tylenchomorpha</taxon>
        <taxon>Tylenchoidea</taxon>
        <taxon>Meloidogynidae</taxon>
        <taxon>Meloidogyninae</taxon>
        <taxon>Meloidogyne</taxon>
    </lineage>
</organism>
<dbReference type="AlphaFoldDB" id="A0A6V7Y1C1"/>
<accession>A0A6V7Y1C1</accession>
<dbReference type="CDD" id="cd01650">
    <property type="entry name" value="RT_nLTR_like"/>
    <property type="match status" value="1"/>
</dbReference>
<dbReference type="EMBL" id="CAJEWN010002820">
    <property type="protein sequence ID" value="CAD2205413.1"/>
    <property type="molecule type" value="Genomic_DNA"/>
</dbReference>
<reference evidence="2 3" key="1">
    <citation type="submission" date="2020-08" db="EMBL/GenBank/DDBJ databases">
        <authorList>
            <person name="Koutsovoulos G."/>
            <person name="Danchin GJ E."/>
        </authorList>
    </citation>
    <scope>NUCLEOTIDE SEQUENCE [LARGE SCALE GENOMIC DNA]</scope>
</reference>
<sequence>MGKEFLEFLSNFNYSNNIFTSTHCKGSTLDLILTNNSSCFETSVIEGLSTSDHFSIKFFIEALPPPHQIIKYRDLSNINLLNTHLIRNFDKIYENFFISDKYSFIAKTINELLEIYAPIRNTIVKPFKPKYPQYIKKLIKDKERIFKAYKKDNSIDLNQYKNLTKTIKHLINNYQSQRIKNLVSNQNNLFKFLNKFNCKKSQLSCIELNNKFIFEDKAKADAFASVFSKSFSNIPTSVCPKLTNYNINSFLDDFEFSILDIDNILKSLPNNNCASDDNLSYNILKSCRSAISPFLSDLFRESLDSGNIPDLWKISHITPIFKKGSKTDPSNYRPIAITSAISRVMERLILNHIIEHLNVNNIIVDSQFGFMKKRSTTLQMLSNFNCWYDAILNNKIIDCIFIDIKSAFDSVPIKFLINKLHTIGIRVKINNQFSETIQLYSGVPQGTILAPVLFIIYINDLSSSIPTSINSSLFADDLKIYQCRNKNDSSNLQSSLDKISKWCSENALEISFNKTLVLHIGTNNPKHNYYFNGLPLKCVSTISDLGIDYTDNLSFEPYYTKIVKNAYFRGISIINNLHTSNPKIWGTAFKTYIRPILEYSSVIWNPKTKKHREKLEKVQKWYTRVALFKCKINKKNYIQRLKLFNLESLALRRVLFDLSTIFKIIKNHTHFTSSQFFMLSDRPNRNRHNYQIKVARKTSKTEHWIFNRSINLWNALPIEIVNIDNYKIFWNTLRSYLIELESTNNSLLYYRY</sequence>
<feature type="domain" description="Reverse transcriptase" evidence="1">
    <location>
        <begin position="301"/>
        <end position="536"/>
    </location>
</feature>
<dbReference type="PANTHER" id="PTHR33332">
    <property type="entry name" value="REVERSE TRANSCRIPTASE DOMAIN-CONTAINING PROTEIN"/>
    <property type="match status" value="1"/>
</dbReference>
<dbReference type="InterPro" id="IPR043502">
    <property type="entry name" value="DNA/RNA_pol_sf"/>
</dbReference>
<gene>
    <name evidence="2" type="ORF">MENT_LOCUS59222</name>
</gene>